<proteinExistence type="predicted"/>
<evidence type="ECO:0000313" key="7">
    <source>
        <dbReference type="Proteomes" id="UP000566324"/>
    </source>
</evidence>
<comment type="subcellular location">
    <subcellularLocation>
        <location evidence="1">Membrane</location>
        <topology evidence="1">Multi-pass membrane protein</topology>
    </subcellularLocation>
</comment>
<evidence type="ECO:0000256" key="3">
    <source>
        <dbReference type="ARBA" id="ARBA00022989"/>
    </source>
</evidence>
<keyword evidence="3 5" id="KW-1133">Transmembrane helix</keyword>
<dbReference type="AlphaFoldDB" id="A0A7W7F875"/>
<dbReference type="RefSeq" id="WP_184070945.1">
    <property type="nucleotide sequence ID" value="NZ_JACHNZ010000042.1"/>
</dbReference>
<keyword evidence="4 5" id="KW-0472">Membrane</keyword>
<evidence type="ECO:0008006" key="8">
    <source>
        <dbReference type="Google" id="ProtNLM"/>
    </source>
</evidence>
<protein>
    <recommendedName>
        <fullName evidence="8">DoxX family protein</fullName>
    </recommendedName>
</protein>
<keyword evidence="2 5" id="KW-0812">Transmembrane</keyword>
<feature type="transmembrane region" description="Helical" evidence="5">
    <location>
        <begin position="44"/>
        <end position="62"/>
    </location>
</feature>
<accession>A0A7W7F875</accession>
<feature type="transmembrane region" description="Helical" evidence="5">
    <location>
        <begin position="67"/>
        <end position="86"/>
    </location>
</feature>
<dbReference type="Pfam" id="PF13564">
    <property type="entry name" value="DoxX_2"/>
    <property type="match status" value="1"/>
</dbReference>
<organism evidence="6 7">
    <name type="scientific">Sphingosinicella soli</name>
    <dbReference type="NCBI Taxonomy" id="333708"/>
    <lineage>
        <taxon>Bacteria</taxon>
        <taxon>Pseudomonadati</taxon>
        <taxon>Pseudomonadota</taxon>
        <taxon>Alphaproteobacteria</taxon>
        <taxon>Sphingomonadales</taxon>
        <taxon>Sphingosinicellaceae</taxon>
        <taxon>Sphingosinicella</taxon>
    </lineage>
</organism>
<name>A0A7W7F875_9SPHN</name>
<dbReference type="InterPro" id="IPR032808">
    <property type="entry name" value="DoxX"/>
</dbReference>
<evidence type="ECO:0000313" key="6">
    <source>
        <dbReference type="EMBL" id="MBB4633382.1"/>
    </source>
</evidence>
<evidence type="ECO:0000256" key="1">
    <source>
        <dbReference type="ARBA" id="ARBA00004141"/>
    </source>
</evidence>
<keyword evidence="7" id="KW-1185">Reference proteome</keyword>
<evidence type="ECO:0000256" key="2">
    <source>
        <dbReference type="ARBA" id="ARBA00022692"/>
    </source>
</evidence>
<comment type="caution">
    <text evidence="6">The sequence shown here is derived from an EMBL/GenBank/DDBJ whole genome shotgun (WGS) entry which is preliminary data.</text>
</comment>
<reference evidence="6 7" key="1">
    <citation type="submission" date="2020-08" db="EMBL/GenBank/DDBJ databases">
        <title>Genomic Encyclopedia of Type Strains, Phase IV (KMG-IV): sequencing the most valuable type-strain genomes for metagenomic binning, comparative biology and taxonomic classification.</title>
        <authorList>
            <person name="Goeker M."/>
        </authorList>
    </citation>
    <scope>NUCLEOTIDE SEQUENCE [LARGE SCALE GENOMIC DNA]</scope>
    <source>
        <strain evidence="6 7">DSM 17328</strain>
    </source>
</reference>
<sequence length="108" mass="11257">MAFEAVQHMITLLLAAAFAGGAVVNLVGPQAVRAAYAQWGYPAGFHYVTALLDAAAAALMLWPDGRVYGIALAMLITLAAFGTLGWHGEWKKTPGCIVFIGALVAALL</sequence>
<evidence type="ECO:0000256" key="4">
    <source>
        <dbReference type="ARBA" id="ARBA00023136"/>
    </source>
</evidence>
<gene>
    <name evidence="6" type="ORF">GGQ98_003020</name>
</gene>
<dbReference type="Proteomes" id="UP000566324">
    <property type="component" value="Unassembled WGS sequence"/>
</dbReference>
<evidence type="ECO:0000256" key="5">
    <source>
        <dbReference type="SAM" id="Phobius"/>
    </source>
</evidence>
<dbReference type="EMBL" id="JACHNZ010000042">
    <property type="protein sequence ID" value="MBB4633382.1"/>
    <property type="molecule type" value="Genomic_DNA"/>
</dbReference>
<dbReference type="GO" id="GO:0016020">
    <property type="term" value="C:membrane"/>
    <property type="evidence" value="ECO:0007669"/>
    <property type="project" value="UniProtKB-SubCell"/>
</dbReference>